<name>A0A392STG5_9FABA</name>
<protein>
    <submittedName>
        <fullName evidence="1">Uncharacterized protein</fullName>
    </submittedName>
</protein>
<keyword evidence="2" id="KW-1185">Reference proteome</keyword>
<sequence length="42" mass="4729">WQNGLAARASESQRAVVSKRAVAAKKYFMVKKPPSLSEPFRH</sequence>
<feature type="non-terminal residue" evidence="1">
    <location>
        <position position="1"/>
    </location>
</feature>
<comment type="caution">
    <text evidence="1">The sequence shown here is derived from an EMBL/GenBank/DDBJ whole genome shotgun (WGS) entry which is preliminary data.</text>
</comment>
<accession>A0A392STG5</accession>
<organism evidence="1 2">
    <name type="scientific">Trifolium medium</name>
    <dbReference type="NCBI Taxonomy" id="97028"/>
    <lineage>
        <taxon>Eukaryota</taxon>
        <taxon>Viridiplantae</taxon>
        <taxon>Streptophyta</taxon>
        <taxon>Embryophyta</taxon>
        <taxon>Tracheophyta</taxon>
        <taxon>Spermatophyta</taxon>
        <taxon>Magnoliopsida</taxon>
        <taxon>eudicotyledons</taxon>
        <taxon>Gunneridae</taxon>
        <taxon>Pentapetalae</taxon>
        <taxon>rosids</taxon>
        <taxon>fabids</taxon>
        <taxon>Fabales</taxon>
        <taxon>Fabaceae</taxon>
        <taxon>Papilionoideae</taxon>
        <taxon>50 kb inversion clade</taxon>
        <taxon>NPAAA clade</taxon>
        <taxon>Hologalegina</taxon>
        <taxon>IRL clade</taxon>
        <taxon>Trifolieae</taxon>
        <taxon>Trifolium</taxon>
    </lineage>
</organism>
<proteinExistence type="predicted"/>
<reference evidence="1 2" key="1">
    <citation type="journal article" date="2018" name="Front. Plant Sci.">
        <title>Red Clover (Trifolium pratense) and Zigzag Clover (T. medium) - A Picture of Genomic Similarities and Differences.</title>
        <authorList>
            <person name="Dluhosova J."/>
            <person name="Istvanek J."/>
            <person name="Nedelnik J."/>
            <person name="Repkova J."/>
        </authorList>
    </citation>
    <scope>NUCLEOTIDE SEQUENCE [LARGE SCALE GENOMIC DNA]</scope>
    <source>
        <strain evidence="2">cv. 10/8</strain>
        <tissue evidence="1">Leaf</tissue>
    </source>
</reference>
<evidence type="ECO:0000313" key="1">
    <source>
        <dbReference type="EMBL" id="MCI51707.1"/>
    </source>
</evidence>
<dbReference type="EMBL" id="LXQA010436086">
    <property type="protein sequence ID" value="MCI51707.1"/>
    <property type="molecule type" value="Genomic_DNA"/>
</dbReference>
<evidence type="ECO:0000313" key="2">
    <source>
        <dbReference type="Proteomes" id="UP000265520"/>
    </source>
</evidence>
<dbReference type="AlphaFoldDB" id="A0A392STG5"/>
<dbReference type="Proteomes" id="UP000265520">
    <property type="component" value="Unassembled WGS sequence"/>
</dbReference>